<dbReference type="EMBL" id="JYDP01001921">
    <property type="protein sequence ID" value="KRY97615.1"/>
    <property type="molecule type" value="Genomic_DNA"/>
</dbReference>
<comment type="caution">
    <text evidence="1">The sequence shown here is derived from an EMBL/GenBank/DDBJ whole genome shotgun (WGS) entry which is preliminary data.</text>
</comment>
<evidence type="ECO:0000313" key="1">
    <source>
        <dbReference type="EMBL" id="KRY97615.1"/>
    </source>
</evidence>
<protein>
    <recommendedName>
        <fullName evidence="3">PiggyBac transposable element-derived protein 3</fullName>
    </recommendedName>
</protein>
<dbReference type="AlphaFoldDB" id="A0A0V1GH65"/>
<keyword evidence="2" id="KW-1185">Reference proteome</keyword>
<evidence type="ECO:0000313" key="2">
    <source>
        <dbReference type="Proteomes" id="UP000055024"/>
    </source>
</evidence>
<name>A0A0V1GH65_9BILA</name>
<dbReference type="OrthoDB" id="6380630at2759"/>
<proteinExistence type="predicted"/>
<accession>A0A0V1GH65</accession>
<reference evidence="1 2" key="1">
    <citation type="submission" date="2015-01" db="EMBL/GenBank/DDBJ databases">
        <title>Evolution of Trichinella species and genotypes.</title>
        <authorList>
            <person name="Korhonen P.K."/>
            <person name="Edoardo P."/>
            <person name="Giuseppe L.R."/>
            <person name="Gasser R.B."/>
        </authorList>
    </citation>
    <scope>NUCLEOTIDE SEQUENCE [LARGE SCALE GENOMIC DNA]</scope>
    <source>
        <strain evidence="1">ISS1029</strain>
    </source>
</reference>
<gene>
    <name evidence="1" type="ORF">T11_5153</name>
</gene>
<organism evidence="1 2">
    <name type="scientific">Trichinella zimbabwensis</name>
    <dbReference type="NCBI Taxonomy" id="268475"/>
    <lineage>
        <taxon>Eukaryota</taxon>
        <taxon>Metazoa</taxon>
        <taxon>Ecdysozoa</taxon>
        <taxon>Nematoda</taxon>
        <taxon>Enoplea</taxon>
        <taxon>Dorylaimia</taxon>
        <taxon>Trichinellida</taxon>
        <taxon>Trichinellidae</taxon>
        <taxon>Trichinella</taxon>
    </lineage>
</organism>
<evidence type="ECO:0008006" key="3">
    <source>
        <dbReference type="Google" id="ProtNLM"/>
    </source>
</evidence>
<dbReference type="Proteomes" id="UP000055024">
    <property type="component" value="Unassembled WGS sequence"/>
</dbReference>
<feature type="non-terminal residue" evidence="1">
    <location>
        <position position="138"/>
    </location>
</feature>
<dbReference type="STRING" id="268475.A0A0V1GH65"/>
<sequence length="138" mass="15903">MLPDKQLMKQKRGAFDFRSDGNVYIDKWNDNAIVKMTTNGQPYEVPPTSCPELATVRTNCINKSGISTSGANHILGTGQQAGCKICRRKTKNMCKKCNVRLHAERGKQCFEIYHREKHNYQPLIFLYVDVWPYISKIY</sequence>